<evidence type="ECO:0000256" key="1">
    <source>
        <dbReference type="SAM" id="MobiDB-lite"/>
    </source>
</evidence>
<evidence type="ECO:0000313" key="2">
    <source>
        <dbReference type="EMBL" id="RPB00843.1"/>
    </source>
</evidence>
<feature type="compositionally biased region" description="Low complexity" evidence="1">
    <location>
        <begin position="55"/>
        <end position="64"/>
    </location>
</feature>
<feature type="region of interest" description="Disordered" evidence="1">
    <location>
        <begin position="36"/>
        <end position="89"/>
    </location>
</feature>
<evidence type="ECO:0000313" key="3">
    <source>
        <dbReference type="Proteomes" id="UP000276215"/>
    </source>
</evidence>
<sequence>MHRTLPSRKFQHRGADTHVLSYVQLPPIHSTKYVNLPSIDRNNNNNNNCSNPIWHATHPPTHSTPYPPKDATESKQPDQTRPAKGIHTR</sequence>
<accession>A0A3N4JRB6</accession>
<gene>
    <name evidence="2" type="ORF">L873DRAFT_1804603</name>
</gene>
<name>A0A3N4JRB6_9PEZI</name>
<dbReference type="Proteomes" id="UP000276215">
    <property type="component" value="Unassembled WGS sequence"/>
</dbReference>
<organism evidence="2 3">
    <name type="scientific">Choiromyces venosus 120613-1</name>
    <dbReference type="NCBI Taxonomy" id="1336337"/>
    <lineage>
        <taxon>Eukaryota</taxon>
        <taxon>Fungi</taxon>
        <taxon>Dikarya</taxon>
        <taxon>Ascomycota</taxon>
        <taxon>Pezizomycotina</taxon>
        <taxon>Pezizomycetes</taxon>
        <taxon>Pezizales</taxon>
        <taxon>Tuberaceae</taxon>
        <taxon>Choiromyces</taxon>
    </lineage>
</organism>
<reference evidence="2 3" key="1">
    <citation type="journal article" date="2018" name="Nat. Ecol. Evol.">
        <title>Pezizomycetes genomes reveal the molecular basis of ectomycorrhizal truffle lifestyle.</title>
        <authorList>
            <person name="Murat C."/>
            <person name="Payen T."/>
            <person name="Noel B."/>
            <person name="Kuo A."/>
            <person name="Morin E."/>
            <person name="Chen J."/>
            <person name="Kohler A."/>
            <person name="Krizsan K."/>
            <person name="Balestrini R."/>
            <person name="Da Silva C."/>
            <person name="Montanini B."/>
            <person name="Hainaut M."/>
            <person name="Levati E."/>
            <person name="Barry K.W."/>
            <person name="Belfiori B."/>
            <person name="Cichocki N."/>
            <person name="Clum A."/>
            <person name="Dockter R.B."/>
            <person name="Fauchery L."/>
            <person name="Guy J."/>
            <person name="Iotti M."/>
            <person name="Le Tacon F."/>
            <person name="Lindquist E.A."/>
            <person name="Lipzen A."/>
            <person name="Malagnac F."/>
            <person name="Mello A."/>
            <person name="Molinier V."/>
            <person name="Miyauchi S."/>
            <person name="Poulain J."/>
            <person name="Riccioni C."/>
            <person name="Rubini A."/>
            <person name="Sitrit Y."/>
            <person name="Splivallo R."/>
            <person name="Traeger S."/>
            <person name="Wang M."/>
            <person name="Zifcakova L."/>
            <person name="Wipf D."/>
            <person name="Zambonelli A."/>
            <person name="Paolocci F."/>
            <person name="Nowrousian M."/>
            <person name="Ottonello S."/>
            <person name="Baldrian P."/>
            <person name="Spatafora J.W."/>
            <person name="Henrissat B."/>
            <person name="Nagy L.G."/>
            <person name="Aury J.M."/>
            <person name="Wincker P."/>
            <person name="Grigoriev I.V."/>
            <person name="Bonfante P."/>
            <person name="Martin F.M."/>
        </authorList>
    </citation>
    <scope>NUCLEOTIDE SEQUENCE [LARGE SCALE GENOMIC DNA]</scope>
    <source>
        <strain evidence="2 3">120613-1</strain>
    </source>
</reference>
<keyword evidence="3" id="KW-1185">Reference proteome</keyword>
<proteinExistence type="predicted"/>
<dbReference type="AlphaFoldDB" id="A0A3N4JRB6"/>
<protein>
    <submittedName>
        <fullName evidence="2">Uncharacterized protein</fullName>
    </submittedName>
</protein>
<dbReference type="EMBL" id="ML120377">
    <property type="protein sequence ID" value="RPB00843.1"/>
    <property type="molecule type" value="Genomic_DNA"/>
</dbReference>